<sequence>MASWALRQYLLTEDEAGDLAGSGQAASSTGPWSPSDAGDGADGDGSGRRSVTDGSPAAGSAGSEPEVANPLLLSSGSITYDIYKWHRDYEREARPEEPSRARSLSGRRNSAAPSES</sequence>
<accession>A0A9W7YEE6</accession>
<feature type="compositionally biased region" description="Basic and acidic residues" evidence="1">
    <location>
        <begin position="90"/>
        <end position="100"/>
    </location>
</feature>
<keyword evidence="3" id="KW-1185">Reference proteome</keyword>
<dbReference type="Proteomes" id="UP001143981">
    <property type="component" value="Unassembled WGS sequence"/>
</dbReference>
<evidence type="ECO:0000256" key="1">
    <source>
        <dbReference type="SAM" id="MobiDB-lite"/>
    </source>
</evidence>
<feature type="region of interest" description="Disordered" evidence="1">
    <location>
        <begin position="16"/>
        <end position="71"/>
    </location>
</feature>
<feature type="non-terminal residue" evidence="2">
    <location>
        <position position="116"/>
    </location>
</feature>
<dbReference type="AlphaFoldDB" id="A0A9W7YEE6"/>
<name>A0A9W7YEE6_9FUNG</name>
<gene>
    <name evidence="2" type="ORF">LPJ61_001410</name>
</gene>
<organism evidence="2 3">
    <name type="scientific">Coemansia biformis</name>
    <dbReference type="NCBI Taxonomy" id="1286918"/>
    <lineage>
        <taxon>Eukaryota</taxon>
        <taxon>Fungi</taxon>
        <taxon>Fungi incertae sedis</taxon>
        <taxon>Zoopagomycota</taxon>
        <taxon>Kickxellomycotina</taxon>
        <taxon>Kickxellomycetes</taxon>
        <taxon>Kickxellales</taxon>
        <taxon>Kickxellaceae</taxon>
        <taxon>Coemansia</taxon>
    </lineage>
</organism>
<feature type="region of interest" description="Disordered" evidence="1">
    <location>
        <begin position="90"/>
        <end position="116"/>
    </location>
</feature>
<evidence type="ECO:0000313" key="2">
    <source>
        <dbReference type="EMBL" id="KAJ1733768.1"/>
    </source>
</evidence>
<dbReference type="EMBL" id="JANBOI010000117">
    <property type="protein sequence ID" value="KAJ1733768.1"/>
    <property type="molecule type" value="Genomic_DNA"/>
</dbReference>
<comment type="caution">
    <text evidence="2">The sequence shown here is derived from an EMBL/GenBank/DDBJ whole genome shotgun (WGS) entry which is preliminary data.</text>
</comment>
<reference evidence="2" key="1">
    <citation type="submission" date="2022-07" db="EMBL/GenBank/DDBJ databases">
        <title>Phylogenomic reconstructions and comparative analyses of Kickxellomycotina fungi.</title>
        <authorList>
            <person name="Reynolds N.K."/>
            <person name="Stajich J.E."/>
            <person name="Barry K."/>
            <person name="Grigoriev I.V."/>
            <person name="Crous P."/>
            <person name="Smith M.E."/>
        </authorList>
    </citation>
    <scope>NUCLEOTIDE SEQUENCE</scope>
    <source>
        <strain evidence="2">BCRC 34381</strain>
    </source>
</reference>
<dbReference type="OrthoDB" id="5568135at2759"/>
<evidence type="ECO:0000313" key="3">
    <source>
        <dbReference type="Proteomes" id="UP001143981"/>
    </source>
</evidence>
<proteinExistence type="predicted"/>
<feature type="compositionally biased region" description="Polar residues" evidence="1">
    <location>
        <begin position="106"/>
        <end position="116"/>
    </location>
</feature>
<protein>
    <submittedName>
        <fullName evidence="2">Uncharacterized protein</fullName>
    </submittedName>
</protein>